<evidence type="ECO:0000259" key="2">
    <source>
        <dbReference type="PROSITE" id="PS50110"/>
    </source>
</evidence>
<dbReference type="AlphaFoldDB" id="A0A4R0WQK3"/>
<accession>A0A4R0WQK3</accession>
<dbReference type="GO" id="GO:0000160">
    <property type="term" value="P:phosphorelay signal transduction system"/>
    <property type="evidence" value="ECO:0007669"/>
    <property type="project" value="InterPro"/>
</dbReference>
<dbReference type="SUPFAM" id="SSF52172">
    <property type="entry name" value="CheY-like"/>
    <property type="match status" value="1"/>
</dbReference>
<name>A0A4R0WQK3_9BURK</name>
<comment type="caution">
    <text evidence="3">The sequence shown here is derived from an EMBL/GenBank/DDBJ whole genome shotgun (WGS) entry which is preliminary data.</text>
</comment>
<gene>
    <name evidence="3" type="ORF">BZM27_55320</name>
</gene>
<proteinExistence type="predicted"/>
<dbReference type="PROSITE" id="PS50110">
    <property type="entry name" value="RESPONSE_REGULATORY"/>
    <property type="match status" value="1"/>
</dbReference>
<reference evidence="3 4" key="1">
    <citation type="submission" date="2017-02" db="EMBL/GenBank/DDBJ databases">
        <title>Paraburkholderia sophoroidis sp. nov. and Paraburkholderia steynii sp. nov. rhizobial symbionts of the fynbos legume Hypocalyptus sophoroides.</title>
        <authorList>
            <person name="Steenkamp E.T."/>
            <person name="Beukes C.W."/>
            <person name="Van Zyl E."/>
            <person name="Avontuur J."/>
            <person name="Chan W.Y."/>
            <person name="Hassen A."/>
            <person name="Palmer M."/>
            <person name="Mthombeni L."/>
            <person name="Phalane F."/>
            <person name="Sereme K."/>
            <person name="Venter S.N."/>
        </authorList>
    </citation>
    <scope>NUCLEOTIDE SEQUENCE [LARGE SCALE GENOMIC DNA]</scope>
    <source>
        <strain evidence="3 4">HC1.1ba</strain>
    </source>
</reference>
<organism evidence="3 4">
    <name type="scientific">Paraburkholderia steynii</name>
    <dbReference type="NCBI Taxonomy" id="1245441"/>
    <lineage>
        <taxon>Bacteria</taxon>
        <taxon>Pseudomonadati</taxon>
        <taxon>Pseudomonadota</taxon>
        <taxon>Betaproteobacteria</taxon>
        <taxon>Burkholderiales</taxon>
        <taxon>Burkholderiaceae</taxon>
        <taxon>Paraburkholderia</taxon>
    </lineage>
</organism>
<keyword evidence="1" id="KW-0597">Phosphoprotein</keyword>
<dbReference type="InterPro" id="IPR001789">
    <property type="entry name" value="Sig_transdc_resp-reg_receiver"/>
</dbReference>
<protein>
    <submittedName>
        <fullName evidence="3">Response regulator</fullName>
    </submittedName>
</protein>
<dbReference type="Proteomes" id="UP000294200">
    <property type="component" value="Unassembled WGS sequence"/>
</dbReference>
<feature type="modified residue" description="4-aspartylphosphate" evidence="1">
    <location>
        <position position="36"/>
    </location>
</feature>
<evidence type="ECO:0000313" key="4">
    <source>
        <dbReference type="Proteomes" id="UP000294200"/>
    </source>
</evidence>
<evidence type="ECO:0000313" key="3">
    <source>
        <dbReference type="EMBL" id="TCF97754.1"/>
    </source>
</evidence>
<sequence>MDTLVRSFCNKTRLFSCAEDFLNSGLIAETSLLISDIMMPGMSGVAMLECIRQLEYAPPT</sequence>
<evidence type="ECO:0000256" key="1">
    <source>
        <dbReference type="PROSITE-ProRule" id="PRU00169"/>
    </source>
</evidence>
<keyword evidence="4" id="KW-1185">Reference proteome</keyword>
<feature type="non-terminal residue" evidence="3">
    <location>
        <position position="60"/>
    </location>
</feature>
<dbReference type="Gene3D" id="3.40.50.2300">
    <property type="match status" value="1"/>
</dbReference>
<feature type="domain" description="Response regulatory" evidence="2">
    <location>
        <begin position="1"/>
        <end position="60"/>
    </location>
</feature>
<dbReference type="EMBL" id="MWML01001191">
    <property type="protein sequence ID" value="TCF97754.1"/>
    <property type="molecule type" value="Genomic_DNA"/>
</dbReference>
<dbReference type="InterPro" id="IPR011006">
    <property type="entry name" value="CheY-like_superfamily"/>
</dbReference>